<evidence type="ECO:0000256" key="10">
    <source>
        <dbReference type="ARBA" id="ARBA00022982"/>
    </source>
</evidence>
<feature type="domain" description="NADH:quinone oxidoreductase/Mrp antiporter transmembrane" evidence="18">
    <location>
        <begin position="101"/>
        <end position="383"/>
    </location>
</feature>
<comment type="catalytic activity">
    <reaction evidence="16 17">
        <text>a ubiquinone + NADH + 5 H(+)(in) = a ubiquinol + NAD(+) + 4 H(+)(out)</text>
        <dbReference type="Rhea" id="RHEA:29091"/>
        <dbReference type="Rhea" id="RHEA-COMP:9565"/>
        <dbReference type="Rhea" id="RHEA-COMP:9566"/>
        <dbReference type="ChEBI" id="CHEBI:15378"/>
        <dbReference type="ChEBI" id="CHEBI:16389"/>
        <dbReference type="ChEBI" id="CHEBI:17976"/>
        <dbReference type="ChEBI" id="CHEBI:57540"/>
        <dbReference type="ChEBI" id="CHEBI:57945"/>
        <dbReference type="EC" id="7.1.1.2"/>
    </reaction>
</comment>
<evidence type="ECO:0000256" key="13">
    <source>
        <dbReference type="ARBA" id="ARBA00023075"/>
    </source>
</evidence>
<evidence type="ECO:0000256" key="4">
    <source>
        <dbReference type="ARBA" id="ARBA00012944"/>
    </source>
</evidence>
<dbReference type="PRINTS" id="PR01437">
    <property type="entry name" value="NUOXDRDTASE4"/>
</dbReference>
<accession>A0A977XWF8</accession>
<evidence type="ECO:0000256" key="6">
    <source>
        <dbReference type="ARBA" id="ARBA00022448"/>
    </source>
</evidence>
<evidence type="ECO:0000256" key="16">
    <source>
        <dbReference type="ARBA" id="ARBA00049551"/>
    </source>
</evidence>
<gene>
    <name evidence="20" type="primary">nad4</name>
</gene>
<evidence type="ECO:0000256" key="12">
    <source>
        <dbReference type="ARBA" id="ARBA00023027"/>
    </source>
</evidence>
<keyword evidence="14 17" id="KW-0496">Mitochondrion</keyword>
<keyword evidence="9" id="KW-1278">Translocase</keyword>
<dbReference type="GO" id="GO:0008137">
    <property type="term" value="F:NADH dehydrogenase (ubiquinone) activity"/>
    <property type="evidence" value="ECO:0007669"/>
    <property type="project" value="UniProtKB-UniRule"/>
</dbReference>
<dbReference type="EMBL" id="OL677861">
    <property type="protein sequence ID" value="UXX49948.1"/>
    <property type="molecule type" value="Genomic_DNA"/>
</dbReference>
<evidence type="ECO:0000256" key="2">
    <source>
        <dbReference type="ARBA" id="ARBA00004225"/>
    </source>
</evidence>
<evidence type="ECO:0000256" key="11">
    <source>
        <dbReference type="ARBA" id="ARBA00022989"/>
    </source>
</evidence>
<feature type="transmembrane region" description="Helical" evidence="17">
    <location>
        <begin position="272"/>
        <end position="294"/>
    </location>
</feature>
<feature type="transmembrane region" description="Helical" evidence="17">
    <location>
        <begin position="333"/>
        <end position="354"/>
    </location>
</feature>
<evidence type="ECO:0000313" key="20">
    <source>
        <dbReference type="EMBL" id="UXX49948.1"/>
    </source>
</evidence>
<keyword evidence="7 17" id="KW-0679">Respiratory chain</keyword>
<dbReference type="GO" id="GO:0015990">
    <property type="term" value="P:electron transport coupled proton transport"/>
    <property type="evidence" value="ECO:0007669"/>
    <property type="project" value="TreeGrafter"/>
</dbReference>
<feature type="transmembrane region" description="Helical" evidence="17">
    <location>
        <begin position="83"/>
        <end position="100"/>
    </location>
</feature>
<feature type="transmembrane region" description="Helical" evidence="17">
    <location>
        <begin position="138"/>
        <end position="156"/>
    </location>
</feature>
<dbReference type="GO" id="GO:0031966">
    <property type="term" value="C:mitochondrial membrane"/>
    <property type="evidence" value="ECO:0007669"/>
    <property type="project" value="UniProtKB-SubCell"/>
</dbReference>
<feature type="transmembrane region" description="Helical" evidence="17">
    <location>
        <begin position="207"/>
        <end position="224"/>
    </location>
</feature>
<evidence type="ECO:0000256" key="17">
    <source>
        <dbReference type="RuleBase" id="RU003297"/>
    </source>
</evidence>
<dbReference type="PANTHER" id="PTHR43507">
    <property type="entry name" value="NADH-UBIQUINONE OXIDOREDUCTASE CHAIN 4"/>
    <property type="match status" value="1"/>
</dbReference>
<protein>
    <recommendedName>
        <fullName evidence="5 17">NADH-ubiquinone oxidoreductase chain 4</fullName>
        <ecNumber evidence="4 17">7.1.1.2</ecNumber>
    </recommendedName>
</protein>
<keyword evidence="13 17" id="KW-0830">Ubiquinone</keyword>
<sequence>MLMVLALSILSMAYCFSWSLSLIITSALSFLTALSLFQASSWSSNIAFFSWDGAAAPLILLSCWTIFLCILVSKKTSPSKNSLFLAGNLSLMLILCAAFSSSSLLVFYILFEASLVPIFILILGWGAQPERFQASMTMFMYMIFTSLPFLVSIILWESSSGSTEFIFLSSMPQDAMIPAAWATLMVLAFLVKLPIYTLHSWLPKAHVEAPVAGSMVLAAVLLKLGGYGLMRVTPKILPALSCPLWALAVVFVLAGGITMGMACLTQVDVKTLIALSSVAHMALVCGGLFSSTSWGETGAYTIMIGHGFCSSSLFAGANMIYERSGSRSLLVNKGLYLLIPGFFFWWFVILAINMSVPPSVNIVGELMAFIGVVQASSFSCWLLFPLGFLPAAYSLMLFSKTMYGASLKKMLFNSPLQAKEHFVMVFHAFPLILLSFSLPLMIWG</sequence>
<feature type="domain" description="NADH:ubiquinone oxidoreductase chain 4 N-terminal" evidence="19">
    <location>
        <begin position="3"/>
        <end position="97"/>
    </location>
</feature>
<name>A0A977XWF8_9CRUS</name>
<evidence type="ECO:0000259" key="19">
    <source>
        <dbReference type="Pfam" id="PF01059"/>
    </source>
</evidence>
<dbReference type="GO" id="GO:0003954">
    <property type="term" value="F:NADH dehydrogenase activity"/>
    <property type="evidence" value="ECO:0007669"/>
    <property type="project" value="TreeGrafter"/>
</dbReference>
<evidence type="ECO:0000256" key="14">
    <source>
        <dbReference type="ARBA" id="ARBA00023128"/>
    </source>
</evidence>
<dbReference type="GO" id="GO:0042773">
    <property type="term" value="P:ATP synthesis coupled electron transport"/>
    <property type="evidence" value="ECO:0007669"/>
    <property type="project" value="InterPro"/>
</dbReference>
<evidence type="ECO:0000256" key="9">
    <source>
        <dbReference type="ARBA" id="ARBA00022967"/>
    </source>
</evidence>
<feature type="transmembrane region" description="Helical" evidence="17">
    <location>
        <begin position="106"/>
        <end position="126"/>
    </location>
</feature>
<evidence type="ECO:0000256" key="3">
    <source>
        <dbReference type="ARBA" id="ARBA00009025"/>
    </source>
</evidence>
<evidence type="ECO:0000256" key="7">
    <source>
        <dbReference type="ARBA" id="ARBA00022660"/>
    </source>
</evidence>
<evidence type="ECO:0000256" key="5">
    <source>
        <dbReference type="ARBA" id="ARBA00021006"/>
    </source>
</evidence>
<comment type="subcellular location">
    <subcellularLocation>
        <location evidence="2 17">Mitochondrion membrane</location>
        <topology evidence="2 17">Multi-pass membrane protein</topology>
    </subcellularLocation>
</comment>
<feature type="transmembrane region" description="Helical" evidence="17">
    <location>
        <begin position="176"/>
        <end position="195"/>
    </location>
</feature>
<feature type="transmembrane region" description="Helical" evidence="17">
    <location>
        <begin position="53"/>
        <end position="71"/>
    </location>
</feature>
<geneLocation type="mitochondrion" evidence="20"/>
<dbReference type="InterPro" id="IPR001750">
    <property type="entry name" value="ND/Mrp_TM"/>
</dbReference>
<feature type="transmembrane region" description="Helical" evidence="17">
    <location>
        <begin position="244"/>
        <end position="265"/>
    </location>
</feature>
<evidence type="ECO:0000259" key="18">
    <source>
        <dbReference type="Pfam" id="PF00361"/>
    </source>
</evidence>
<dbReference type="AlphaFoldDB" id="A0A977XWF8"/>
<keyword evidence="10 17" id="KW-0249">Electron transport</keyword>
<keyword evidence="11 17" id="KW-1133">Transmembrane helix</keyword>
<feature type="transmembrane region" description="Helical" evidence="17">
    <location>
        <begin position="300"/>
        <end position="321"/>
    </location>
</feature>
<dbReference type="InterPro" id="IPR000260">
    <property type="entry name" value="NADH4_N"/>
</dbReference>
<keyword evidence="6 17" id="KW-0813">Transport</keyword>
<dbReference type="InterPro" id="IPR003918">
    <property type="entry name" value="NADH_UbQ_OxRdtase"/>
</dbReference>
<comment type="function">
    <text evidence="17">Core subunit of the mitochondrial membrane respiratory chain NADH dehydrogenase (Complex I) which catalyzes electron transfer from NADH through the respiratory chain, using ubiquinone as an electron acceptor. Essential for the catalytic activity and assembly of complex I.</text>
</comment>
<dbReference type="Pfam" id="PF00361">
    <property type="entry name" value="Proton_antipo_M"/>
    <property type="match status" value="1"/>
</dbReference>
<dbReference type="EC" id="7.1.1.2" evidence="4 17"/>
<keyword evidence="12 17" id="KW-0520">NAD</keyword>
<evidence type="ECO:0000256" key="15">
    <source>
        <dbReference type="ARBA" id="ARBA00023136"/>
    </source>
</evidence>
<feature type="transmembrane region" description="Helical" evidence="17">
    <location>
        <begin position="420"/>
        <end position="443"/>
    </location>
</feature>
<proteinExistence type="inferred from homology"/>
<dbReference type="GO" id="GO:0048039">
    <property type="term" value="F:ubiquinone binding"/>
    <property type="evidence" value="ECO:0007669"/>
    <property type="project" value="TreeGrafter"/>
</dbReference>
<dbReference type="Pfam" id="PF01059">
    <property type="entry name" value="Oxidored_q5_N"/>
    <property type="match status" value="1"/>
</dbReference>
<evidence type="ECO:0000256" key="1">
    <source>
        <dbReference type="ARBA" id="ARBA00003257"/>
    </source>
</evidence>
<dbReference type="PANTHER" id="PTHR43507:SF20">
    <property type="entry name" value="NADH-UBIQUINONE OXIDOREDUCTASE CHAIN 4"/>
    <property type="match status" value="1"/>
</dbReference>
<organism evidence="20">
    <name type="scientific">Portunion sp</name>
    <dbReference type="NCBI Taxonomy" id="2932407"/>
    <lineage>
        <taxon>Eukaryota</taxon>
        <taxon>Metazoa</taxon>
        <taxon>Ecdysozoa</taxon>
        <taxon>Arthropoda</taxon>
        <taxon>Crustacea</taxon>
        <taxon>Multicrustacea</taxon>
        <taxon>Malacostraca</taxon>
        <taxon>Eumalacostraca</taxon>
        <taxon>Peracarida</taxon>
        <taxon>Isopoda</taxon>
        <taxon>Epicaridea</taxon>
        <taxon>Bopyridoidea</taxon>
        <taxon>Entoniscidae</taxon>
        <taxon>Portunion</taxon>
    </lineage>
</organism>
<keyword evidence="15 17" id="KW-0472">Membrane</keyword>
<comment type="function">
    <text evidence="1">Core subunit of the mitochondrial membrane respiratory chain NADH dehydrogenase (Complex I) that is believed to belong to the minimal assembly required for catalysis. Complex I functions in the transfer of electrons from NADH to the respiratory chain. The immediate electron acceptor for the enzyme is believed to be ubiquinone.</text>
</comment>
<feature type="transmembrane region" description="Helical" evidence="17">
    <location>
        <begin position="366"/>
        <end position="399"/>
    </location>
</feature>
<evidence type="ECO:0000256" key="8">
    <source>
        <dbReference type="ARBA" id="ARBA00022692"/>
    </source>
</evidence>
<comment type="similarity">
    <text evidence="3 17">Belongs to the complex I subunit 4 family.</text>
</comment>
<reference evidence="20" key="1">
    <citation type="submission" date="2021-11" db="EMBL/GenBank/DDBJ databases">
        <title>the complete mitochondrial genome sequence of Portunion sp. isolate SK1.</title>
        <authorList>
            <person name="Qiao Y."/>
        </authorList>
    </citation>
    <scope>NUCLEOTIDE SEQUENCE</scope>
    <source>
        <strain evidence="20">SK1</strain>
    </source>
</reference>
<keyword evidence="8 17" id="KW-0812">Transmembrane</keyword>